<comment type="caution">
    <text evidence="1">The sequence shown here is derived from an EMBL/GenBank/DDBJ whole genome shotgun (WGS) entry which is preliminary data.</text>
</comment>
<proteinExistence type="predicted"/>
<dbReference type="EMBL" id="MAJU01000009">
    <property type="protein sequence ID" value="OCH21423.1"/>
    <property type="molecule type" value="Genomic_DNA"/>
</dbReference>
<dbReference type="OrthoDB" id="8595084at2"/>
<dbReference type="RefSeq" id="WP_065611275.1">
    <property type="nucleotide sequence ID" value="NZ_CAWMPN010000009.1"/>
</dbReference>
<dbReference type="Proteomes" id="UP000093523">
    <property type="component" value="Unassembled WGS sequence"/>
</dbReference>
<name>A0A1B9NZI6_ALILO</name>
<gene>
    <name evidence="1" type="ORF">A6E04_12310</name>
</gene>
<protein>
    <submittedName>
        <fullName evidence="1">Uncharacterized protein</fullName>
    </submittedName>
</protein>
<reference evidence="1 2" key="1">
    <citation type="submission" date="2016-06" db="EMBL/GenBank/DDBJ databases">
        <authorList>
            <person name="Kjaerup R.B."/>
            <person name="Dalgaard T.S."/>
            <person name="Juul-Madsen H.R."/>
        </authorList>
    </citation>
    <scope>NUCLEOTIDE SEQUENCE [LARGE SCALE GENOMIC DNA]</scope>
    <source>
        <strain evidence="1 2">1S159</strain>
    </source>
</reference>
<sequence length="95" mass="10974">MTKYQFFCIPDSDRKHYTYLDMASDSFIKEKAALLQQGFEVEDDAIYADTPKEAVEKFNSNFIYAVDEYGKADTGYSVAIFFQSIYKMIFGKKVS</sequence>
<evidence type="ECO:0000313" key="1">
    <source>
        <dbReference type="EMBL" id="OCH21423.1"/>
    </source>
</evidence>
<accession>A0A1B9NZI6</accession>
<dbReference type="AlphaFoldDB" id="A0A1B9NZI6"/>
<organism evidence="1 2">
    <name type="scientific">Aliivibrio logei</name>
    <name type="common">Vibrio logei</name>
    <dbReference type="NCBI Taxonomy" id="688"/>
    <lineage>
        <taxon>Bacteria</taxon>
        <taxon>Pseudomonadati</taxon>
        <taxon>Pseudomonadota</taxon>
        <taxon>Gammaproteobacteria</taxon>
        <taxon>Vibrionales</taxon>
        <taxon>Vibrionaceae</taxon>
        <taxon>Aliivibrio</taxon>
    </lineage>
</organism>
<dbReference type="STRING" id="688.A6E04_12310"/>
<evidence type="ECO:0000313" key="2">
    <source>
        <dbReference type="Proteomes" id="UP000093523"/>
    </source>
</evidence>